<evidence type="ECO:0000313" key="2">
    <source>
        <dbReference type="EMBL" id="GGG38697.1"/>
    </source>
</evidence>
<dbReference type="Proteomes" id="UP000601361">
    <property type="component" value="Unassembled WGS sequence"/>
</dbReference>
<dbReference type="EMBL" id="BMGS01000003">
    <property type="protein sequence ID" value="GGG38697.1"/>
    <property type="molecule type" value="Genomic_DNA"/>
</dbReference>
<reference evidence="3" key="1">
    <citation type="journal article" date="2019" name="Int. J. Syst. Evol. Microbiol.">
        <title>The Global Catalogue of Microorganisms (GCM) 10K type strain sequencing project: providing services to taxonomists for standard genome sequencing and annotation.</title>
        <authorList>
            <consortium name="The Broad Institute Genomics Platform"/>
            <consortium name="The Broad Institute Genome Sequencing Center for Infectious Disease"/>
            <person name="Wu L."/>
            <person name="Ma J."/>
        </authorList>
    </citation>
    <scope>NUCLEOTIDE SEQUENCE [LARGE SCALE GENOMIC DNA]</scope>
    <source>
        <strain evidence="3">CGMCC 1.12990</strain>
    </source>
</reference>
<evidence type="ECO:0000313" key="3">
    <source>
        <dbReference type="Proteomes" id="UP000601361"/>
    </source>
</evidence>
<accession>A0ABQ1WNG3</accession>
<gene>
    <name evidence="2" type="ORF">GCM10011378_13720</name>
</gene>
<sequence length="57" mass="6368">MQGGGGRVEWGRLLGPRARARPKSQEQQPENEDAGVHLQSETRNAAFNFPKVRQPRA</sequence>
<evidence type="ECO:0000256" key="1">
    <source>
        <dbReference type="SAM" id="MobiDB-lite"/>
    </source>
</evidence>
<keyword evidence="3" id="KW-1185">Reference proteome</keyword>
<name>A0ABQ1WNG3_9BACT</name>
<proteinExistence type="predicted"/>
<comment type="caution">
    <text evidence="2">The sequence shown here is derived from an EMBL/GenBank/DDBJ whole genome shotgun (WGS) entry which is preliminary data.</text>
</comment>
<organism evidence="2 3">
    <name type="scientific">Hymenobacter glacieicola</name>
    <dbReference type="NCBI Taxonomy" id="1562124"/>
    <lineage>
        <taxon>Bacteria</taxon>
        <taxon>Pseudomonadati</taxon>
        <taxon>Bacteroidota</taxon>
        <taxon>Cytophagia</taxon>
        <taxon>Cytophagales</taxon>
        <taxon>Hymenobacteraceae</taxon>
        <taxon>Hymenobacter</taxon>
    </lineage>
</organism>
<feature type="region of interest" description="Disordered" evidence="1">
    <location>
        <begin position="1"/>
        <end position="57"/>
    </location>
</feature>
<protein>
    <submittedName>
        <fullName evidence="2">Uncharacterized protein</fullName>
    </submittedName>
</protein>